<dbReference type="STRING" id="1354304.XPG1_0395"/>
<reference evidence="2 3" key="1">
    <citation type="submission" date="2013-07" db="EMBL/GenBank/DDBJ databases">
        <authorList>
            <person name="Genoscope - CEA"/>
        </authorList>
    </citation>
    <scope>NUCLEOTIDE SEQUENCE [LARGE SCALE GENOMIC DNA]</scope>
    <source>
        <strain evidence="2 3">G6</strain>
    </source>
</reference>
<dbReference type="RefSeq" id="WP_045957552.1">
    <property type="nucleotide sequence ID" value="NZ_FO704551.1"/>
</dbReference>
<protein>
    <submittedName>
        <fullName evidence="2">Putative Transposase (TnpA-like protein)</fullName>
    </submittedName>
</protein>
<dbReference type="OrthoDB" id="5379828at2"/>
<dbReference type="EMBL" id="FO704551">
    <property type="protein sequence ID" value="CDG20050.1"/>
    <property type="molecule type" value="Genomic_DNA"/>
</dbReference>
<dbReference type="Gene3D" id="3.30.420.10">
    <property type="entry name" value="Ribonuclease H-like superfamily/Ribonuclease H"/>
    <property type="match status" value="1"/>
</dbReference>
<sequence>MPIIASIPQDERHLMQKTIQKTRDKNHARRLIAMLMLHDGDSISQVAKTLACSRSSVGRWVNWYTLYGIEGLQSLPSGRPRQWPVESICLLLRQLISHSPDVFGYQRSRWSSELLAIQVHEITGYPLHASTIRRWLPQANIVWRRAAPTLRIHDPHKEEKLRAINDALEKCNPDHPVFYEDEVDIHLNPKIGADWQLRGQQKRVITPGQNEKYYLAGALHSGTGKVSYVGSNNKDSSLFIKLLEHLKATYRRAKSITLIVDNYIIHKSQKTQQWLAQNSKFRLIYQPIYSPWINHIEKLWLALHETITRNPCCRYMWQLLRKVRGFMETVSPFPGNKHGTAKVYQY</sequence>
<evidence type="ECO:0000313" key="3">
    <source>
        <dbReference type="Proteomes" id="UP000032735"/>
    </source>
</evidence>
<keyword evidence="3" id="KW-1185">Reference proteome</keyword>
<dbReference type="Proteomes" id="UP000032735">
    <property type="component" value="Chromosome"/>
</dbReference>
<organism evidence="2 3">
    <name type="scientific">Xenorhabdus poinarii G6</name>
    <dbReference type="NCBI Taxonomy" id="1354304"/>
    <lineage>
        <taxon>Bacteria</taxon>
        <taxon>Pseudomonadati</taxon>
        <taxon>Pseudomonadota</taxon>
        <taxon>Gammaproteobacteria</taxon>
        <taxon>Enterobacterales</taxon>
        <taxon>Morganellaceae</taxon>
        <taxon>Xenorhabdus</taxon>
    </lineage>
</organism>
<dbReference type="InterPro" id="IPR038717">
    <property type="entry name" value="Tc1-like_DDE_dom"/>
</dbReference>
<evidence type="ECO:0000313" key="2">
    <source>
        <dbReference type="EMBL" id="CDG20050.1"/>
    </source>
</evidence>
<dbReference type="InterPro" id="IPR047655">
    <property type="entry name" value="Transpos_IS630-like"/>
</dbReference>
<gene>
    <name evidence="2" type="ORF">XPG1_0395</name>
</gene>
<dbReference type="KEGG" id="xpo:XPG1_0395"/>
<dbReference type="GO" id="GO:0003676">
    <property type="term" value="F:nucleic acid binding"/>
    <property type="evidence" value="ECO:0007669"/>
    <property type="project" value="InterPro"/>
</dbReference>
<proteinExistence type="predicted"/>
<dbReference type="InterPro" id="IPR009057">
    <property type="entry name" value="Homeodomain-like_sf"/>
</dbReference>
<dbReference type="InterPro" id="IPR036397">
    <property type="entry name" value="RNaseH_sf"/>
</dbReference>
<name>A0A068R1Q9_9GAMM</name>
<dbReference type="HOGENOM" id="CLU_069627_0_0_6"/>
<dbReference type="Pfam" id="PF13565">
    <property type="entry name" value="HTH_32"/>
    <property type="match status" value="1"/>
</dbReference>
<dbReference type="NCBIfam" id="NF033545">
    <property type="entry name" value="transpos_IS630"/>
    <property type="match status" value="1"/>
</dbReference>
<dbReference type="AlphaFoldDB" id="A0A068R1Q9"/>
<dbReference type="SUPFAM" id="SSF46689">
    <property type="entry name" value="Homeodomain-like"/>
    <property type="match status" value="1"/>
</dbReference>
<feature type="domain" description="Tc1-like transposase DDE" evidence="1">
    <location>
        <begin position="177"/>
        <end position="309"/>
    </location>
</feature>
<dbReference type="Pfam" id="PF13358">
    <property type="entry name" value="DDE_3"/>
    <property type="match status" value="1"/>
</dbReference>
<accession>A0A068R1Q9</accession>
<evidence type="ECO:0000259" key="1">
    <source>
        <dbReference type="Pfam" id="PF13358"/>
    </source>
</evidence>